<comment type="similarity">
    <text evidence="2 10">Belongs to the gluconokinase GntK/GntV family.</text>
</comment>
<dbReference type="PANTHER" id="PTHR43442">
    <property type="entry name" value="GLUCONOKINASE-RELATED"/>
    <property type="match status" value="1"/>
</dbReference>
<evidence type="ECO:0000256" key="9">
    <source>
        <dbReference type="ARBA" id="ARBA00048090"/>
    </source>
</evidence>
<dbReference type="InterPro" id="IPR027417">
    <property type="entry name" value="P-loop_NTPase"/>
</dbReference>
<dbReference type="OrthoDB" id="9795716at2"/>
<dbReference type="GO" id="GO:0046316">
    <property type="term" value="F:gluconokinase activity"/>
    <property type="evidence" value="ECO:0007669"/>
    <property type="project" value="UniProtKB-EC"/>
</dbReference>
<dbReference type="Proteomes" id="UP000414233">
    <property type="component" value="Unassembled WGS sequence"/>
</dbReference>
<dbReference type="GO" id="GO:0019521">
    <property type="term" value="P:D-gluconate metabolic process"/>
    <property type="evidence" value="ECO:0007669"/>
    <property type="project" value="UniProtKB-KW"/>
</dbReference>
<dbReference type="NCBIfam" id="TIGR01313">
    <property type="entry name" value="therm_gnt_kin"/>
    <property type="match status" value="1"/>
</dbReference>
<name>A0A5E4U0M1_9BURK</name>
<gene>
    <name evidence="11" type="ORF">PTE30175_01691</name>
</gene>
<dbReference type="RefSeq" id="WP_150696617.1">
    <property type="nucleotide sequence ID" value="NZ_CABPRZ010000005.1"/>
</dbReference>
<comment type="catalytic activity">
    <reaction evidence="9 10">
        <text>D-gluconate + ATP = 6-phospho-D-gluconate + ADP + H(+)</text>
        <dbReference type="Rhea" id="RHEA:19433"/>
        <dbReference type="ChEBI" id="CHEBI:15378"/>
        <dbReference type="ChEBI" id="CHEBI:18391"/>
        <dbReference type="ChEBI" id="CHEBI:30616"/>
        <dbReference type="ChEBI" id="CHEBI:58759"/>
        <dbReference type="ChEBI" id="CHEBI:456216"/>
        <dbReference type="EC" id="2.7.1.12"/>
    </reaction>
</comment>
<dbReference type="EC" id="2.7.1.12" evidence="3 10"/>
<dbReference type="PANTHER" id="PTHR43442:SF3">
    <property type="entry name" value="GLUCONOKINASE-RELATED"/>
    <property type="match status" value="1"/>
</dbReference>
<protein>
    <recommendedName>
        <fullName evidence="3 10">Gluconokinase</fullName>
        <ecNumber evidence="3 10">2.7.1.12</ecNumber>
    </recommendedName>
</protein>
<dbReference type="GO" id="GO:0005737">
    <property type="term" value="C:cytoplasm"/>
    <property type="evidence" value="ECO:0007669"/>
    <property type="project" value="TreeGrafter"/>
</dbReference>
<dbReference type="InterPro" id="IPR031322">
    <property type="entry name" value="Shikimate/glucono_kinase"/>
</dbReference>
<evidence type="ECO:0000256" key="4">
    <source>
        <dbReference type="ARBA" id="ARBA00022679"/>
    </source>
</evidence>
<evidence type="ECO:0000256" key="2">
    <source>
        <dbReference type="ARBA" id="ARBA00008420"/>
    </source>
</evidence>
<keyword evidence="7 10" id="KW-0067">ATP-binding</keyword>
<evidence type="ECO:0000256" key="3">
    <source>
        <dbReference type="ARBA" id="ARBA00012054"/>
    </source>
</evidence>
<evidence type="ECO:0000256" key="5">
    <source>
        <dbReference type="ARBA" id="ARBA00022741"/>
    </source>
</evidence>
<evidence type="ECO:0000313" key="12">
    <source>
        <dbReference type="Proteomes" id="UP000414233"/>
    </source>
</evidence>
<dbReference type="GO" id="GO:0005524">
    <property type="term" value="F:ATP binding"/>
    <property type="evidence" value="ECO:0007669"/>
    <property type="project" value="UniProtKB-KW"/>
</dbReference>
<organism evidence="11 12">
    <name type="scientific">Pandoraea terrae</name>
    <dbReference type="NCBI Taxonomy" id="1537710"/>
    <lineage>
        <taxon>Bacteria</taxon>
        <taxon>Pseudomonadati</taxon>
        <taxon>Pseudomonadota</taxon>
        <taxon>Betaproteobacteria</taxon>
        <taxon>Burkholderiales</taxon>
        <taxon>Burkholderiaceae</taxon>
        <taxon>Pandoraea</taxon>
    </lineage>
</organism>
<evidence type="ECO:0000256" key="8">
    <source>
        <dbReference type="ARBA" id="ARBA00023064"/>
    </source>
</evidence>
<keyword evidence="5 10" id="KW-0547">Nucleotide-binding</keyword>
<reference evidence="11 12" key="1">
    <citation type="submission" date="2019-08" db="EMBL/GenBank/DDBJ databases">
        <authorList>
            <person name="Peeters C."/>
        </authorList>
    </citation>
    <scope>NUCLEOTIDE SEQUENCE [LARGE SCALE GENOMIC DNA]</scope>
    <source>
        <strain evidence="11 12">LMG 30175</strain>
    </source>
</reference>
<dbReference type="SUPFAM" id="SSF52540">
    <property type="entry name" value="P-loop containing nucleoside triphosphate hydrolases"/>
    <property type="match status" value="1"/>
</dbReference>
<comment type="pathway">
    <text evidence="1">Carbohydrate acid metabolism.</text>
</comment>
<sequence>MIVVVMGVSGSGKSTIGRQLADRLGCGFSDADQFHSPANIEKMKHGHALNDDDRKPWLAAIRDAIVARRAAGQHHVFACSALRERYREVLGDHDGDVVFVYLKGGAEVIGERLASRTGHFFDPVLLQSQFETLEEPRDALVIDIRESPEHIVATLLHKLSACPGGAGIAAAAGISPSP</sequence>
<evidence type="ECO:0000256" key="6">
    <source>
        <dbReference type="ARBA" id="ARBA00022777"/>
    </source>
</evidence>
<evidence type="ECO:0000313" key="11">
    <source>
        <dbReference type="EMBL" id="VVD93630.1"/>
    </source>
</evidence>
<keyword evidence="12" id="KW-1185">Reference proteome</keyword>
<dbReference type="EMBL" id="CABPRZ010000005">
    <property type="protein sequence ID" value="VVD93630.1"/>
    <property type="molecule type" value="Genomic_DNA"/>
</dbReference>
<dbReference type="AlphaFoldDB" id="A0A5E4U0M1"/>
<evidence type="ECO:0000256" key="7">
    <source>
        <dbReference type="ARBA" id="ARBA00022840"/>
    </source>
</evidence>
<evidence type="ECO:0000256" key="1">
    <source>
        <dbReference type="ARBA" id="ARBA00004761"/>
    </source>
</evidence>
<dbReference type="Gene3D" id="3.40.50.300">
    <property type="entry name" value="P-loop containing nucleotide triphosphate hydrolases"/>
    <property type="match status" value="1"/>
</dbReference>
<dbReference type="Pfam" id="PF01202">
    <property type="entry name" value="SKI"/>
    <property type="match status" value="1"/>
</dbReference>
<accession>A0A5E4U0M1</accession>
<evidence type="ECO:0000256" key="10">
    <source>
        <dbReference type="RuleBase" id="RU363066"/>
    </source>
</evidence>
<dbReference type="InterPro" id="IPR006001">
    <property type="entry name" value="Therm_gnt_kin"/>
</dbReference>
<dbReference type="FunFam" id="3.40.50.300:FF:000522">
    <property type="entry name" value="Gluconokinase"/>
    <property type="match status" value="1"/>
</dbReference>
<keyword evidence="4 10" id="KW-0808">Transferase</keyword>
<proteinExistence type="inferred from homology"/>
<keyword evidence="6 10" id="KW-0418">Kinase</keyword>
<dbReference type="CDD" id="cd02021">
    <property type="entry name" value="GntK"/>
    <property type="match status" value="1"/>
</dbReference>
<keyword evidence="8" id="KW-0311">Gluconate utilization</keyword>